<reference evidence="7" key="1">
    <citation type="submission" date="2020-05" db="EMBL/GenBank/DDBJ databases">
        <authorList>
            <person name="Chiriac C."/>
            <person name="Salcher M."/>
            <person name="Ghai R."/>
            <person name="Kavagutti S V."/>
        </authorList>
    </citation>
    <scope>NUCLEOTIDE SEQUENCE</scope>
</reference>
<proteinExistence type="predicted"/>
<feature type="transmembrane region" description="Helical" evidence="5">
    <location>
        <begin position="35"/>
        <end position="59"/>
    </location>
</feature>
<feature type="domain" description="ABC transmembrane type-2" evidence="6">
    <location>
        <begin position="35"/>
        <end position="264"/>
    </location>
</feature>
<dbReference type="EMBL" id="CAFBPM010000007">
    <property type="protein sequence ID" value="CAB5020285.1"/>
    <property type="molecule type" value="Genomic_DNA"/>
</dbReference>
<keyword evidence="4 5" id="KW-0472">Membrane</keyword>
<feature type="transmembrane region" description="Helical" evidence="5">
    <location>
        <begin position="151"/>
        <end position="174"/>
    </location>
</feature>
<evidence type="ECO:0000256" key="3">
    <source>
        <dbReference type="ARBA" id="ARBA00022989"/>
    </source>
</evidence>
<evidence type="ECO:0000256" key="5">
    <source>
        <dbReference type="SAM" id="Phobius"/>
    </source>
</evidence>
<dbReference type="EMBL" id="CAFBLT010000001">
    <property type="protein sequence ID" value="CAB4879792.1"/>
    <property type="molecule type" value="Genomic_DNA"/>
</dbReference>
<dbReference type="InterPro" id="IPR013525">
    <property type="entry name" value="ABC2_TM"/>
</dbReference>
<evidence type="ECO:0000313" key="7">
    <source>
        <dbReference type="EMBL" id="CAB4879792.1"/>
    </source>
</evidence>
<organism evidence="7">
    <name type="scientific">freshwater metagenome</name>
    <dbReference type="NCBI Taxonomy" id="449393"/>
    <lineage>
        <taxon>unclassified sequences</taxon>
        <taxon>metagenomes</taxon>
        <taxon>ecological metagenomes</taxon>
    </lineage>
</organism>
<dbReference type="PIRSF" id="PIRSF006648">
    <property type="entry name" value="DrrB"/>
    <property type="match status" value="1"/>
</dbReference>
<evidence type="ECO:0000313" key="8">
    <source>
        <dbReference type="EMBL" id="CAB5020285.1"/>
    </source>
</evidence>
<protein>
    <submittedName>
        <fullName evidence="7">Unannotated protein</fullName>
    </submittedName>
</protein>
<dbReference type="Pfam" id="PF01061">
    <property type="entry name" value="ABC2_membrane"/>
    <property type="match status" value="1"/>
</dbReference>
<comment type="subcellular location">
    <subcellularLocation>
        <location evidence="1">Membrane</location>
        <topology evidence="1">Multi-pass membrane protein</topology>
    </subcellularLocation>
</comment>
<dbReference type="AlphaFoldDB" id="A0A6J7E9F2"/>
<dbReference type="InterPro" id="IPR000412">
    <property type="entry name" value="ABC_2_transport"/>
</dbReference>
<evidence type="ECO:0000259" key="6">
    <source>
        <dbReference type="PROSITE" id="PS51012"/>
    </source>
</evidence>
<feature type="transmembrane region" description="Helical" evidence="5">
    <location>
        <begin position="195"/>
        <end position="215"/>
    </location>
</feature>
<accession>A0A6J7E9F2</accession>
<dbReference type="GO" id="GO:0140359">
    <property type="term" value="F:ABC-type transporter activity"/>
    <property type="evidence" value="ECO:0007669"/>
    <property type="project" value="InterPro"/>
</dbReference>
<dbReference type="PANTHER" id="PTHR43229:SF2">
    <property type="entry name" value="NODULATION PROTEIN J"/>
    <property type="match status" value="1"/>
</dbReference>
<feature type="transmembrane region" description="Helical" evidence="5">
    <location>
        <begin position="71"/>
        <end position="98"/>
    </location>
</feature>
<evidence type="ECO:0000256" key="1">
    <source>
        <dbReference type="ARBA" id="ARBA00004141"/>
    </source>
</evidence>
<dbReference type="PROSITE" id="PS51012">
    <property type="entry name" value="ABC_TM2"/>
    <property type="match status" value="1"/>
</dbReference>
<evidence type="ECO:0000256" key="4">
    <source>
        <dbReference type="ARBA" id="ARBA00023136"/>
    </source>
</evidence>
<keyword evidence="2 5" id="KW-0812">Transmembrane</keyword>
<evidence type="ECO:0000256" key="2">
    <source>
        <dbReference type="ARBA" id="ARBA00022692"/>
    </source>
</evidence>
<dbReference type="InterPro" id="IPR051784">
    <property type="entry name" value="Nod_factor_ABC_transporter"/>
</dbReference>
<feature type="transmembrane region" description="Helical" evidence="5">
    <location>
        <begin position="119"/>
        <end position="145"/>
    </location>
</feature>
<dbReference type="InterPro" id="IPR047817">
    <property type="entry name" value="ABC2_TM_bact-type"/>
</dbReference>
<name>A0A6J7E9F2_9ZZZZ</name>
<dbReference type="PANTHER" id="PTHR43229">
    <property type="entry name" value="NODULATION PROTEIN J"/>
    <property type="match status" value="1"/>
</dbReference>
<feature type="transmembrane region" description="Helical" evidence="5">
    <location>
        <begin position="235"/>
        <end position="258"/>
    </location>
</feature>
<keyword evidence="3 5" id="KW-1133">Transmembrane helix</keyword>
<sequence length="267" mass="29506">MSSLTLRPHRPIPRSTVRVVLLVRANMQRYFKHRLLFVTGFLEPFLFLLSIGVGVGGLVGGIHVEGETIPYAVFVAPGLMATSAMNGAMIDSIFNVYFKLRISHSYDAVLATPMSPTDLALGEIGWSIVRVGIYSVAFLIVMAGLGDVHSWMVIFCLPAAMLVSASFSAVGIAATTYMRTWQDFDLVMMIQMPMFLFSGVFFPLTVYPGWLQLVVSLTPLYQGVALCRDFALGHLHLWMLFNVAYLLIMGAIGLRITIRRLAILLLP</sequence>
<dbReference type="GO" id="GO:0043190">
    <property type="term" value="C:ATP-binding cassette (ABC) transporter complex"/>
    <property type="evidence" value="ECO:0007669"/>
    <property type="project" value="InterPro"/>
</dbReference>
<dbReference type="PRINTS" id="PR00164">
    <property type="entry name" value="ABC2TRNSPORT"/>
</dbReference>
<gene>
    <name evidence="7" type="ORF">UFOPK3427_01428</name>
    <name evidence="8" type="ORF">UFOPK4112_00873</name>
</gene>